<dbReference type="PANTHER" id="PTHR30329">
    <property type="entry name" value="STATOR ELEMENT OF FLAGELLAR MOTOR COMPLEX"/>
    <property type="match status" value="1"/>
</dbReference>
<dbReference type="OrthoDB" id="9814546at2"/>
<accession>A0A1H6HAR0</accession>
<evidence type="ECO:0000313" key="7">
    <source>
        <dbReference type="EMBL" id="SEH31053.1"/>
    </source>
</evidence>
<dbReference type="PANTHER" id="PTHR30329:SF21">
    <property type="entry name" value="LIPOPROTEIN YIAD-RELATED"/>
    <property type="match status" value="1"/>
</dbReference>
<dbReference type="PRINTS" id="PR01021">
    <property type="entry name" value="OMPADOMAIN"/>
</dbReference>
<evidence type="ECO:0000313" key="8">
    <source>
        <dbReference type="Proteomes" id="UP000182983"/>
    </source>
</evidence>
<proteinExistence type="predicted"/>
<dbReference type="SUPFAM" id="SSF103088">
    <property type="entry name" value="OmpA-like"/>
    <property type="match status" value="1"/>
</dbReference>
<sequence length="182" mass="19516">MNRLAWRGLAAALVLVGVGSVRAEEVQMFQHVPTIEELRSALAPAKPRSRGIVLGDSPSPVAGDSSASLSASVGLPIAFGYDSASVLPESRPYLDQVGKLLRSDPSLALLVEGHTDAVGSDEYNFSLSERRAEGVRRYLIATYAIAPSRLQHVGKGKSDPLNTADPAAPENRRVQFRRIEGR</sequence>
<dbReference type="InterPro" id="IPR036737">
    <property type="entry name" value="OmpA-like_sf"/>
</dbReference>
<dbReference type="InterPro" id="IPR006665">
    <property type="entry name" value="OmpA-like"/>
</dbReference>
<name>A0A1H6HAR0_MAGFU</name>
<dbReference type="InterPro" id="IPR006690">
    <property type="entry name" value="OMPA-like_CS"/>
</dbReference>
<reference evidence="8" key="1">
    <citation type="submission" date="2016-10" db="EMBL/GenBank/DDBJ databases">
        <authorList>
            <person name="Varghese N."/>
            <person name="Submissions S."/>
        </authorList>
    </citation>
    <scope>NUCLEOTIDE SEQUENCE [LARGE SCALE GENOMIC DNA]</scope>
    <source>
        <strain evidence="8">DSM 13234</strain>
    </source>
</reference>
<evidence type="ECO:0000256" key="4">
    <source>
        <dbReference type="PROSITE-ProRule" id="PRU00473"/>
    </source>
</evidence>
<dbReference type="Proteomes" id="UP000182983">
    <property type="component" value="Unassembled WGS sequence"/>
</dbReference>
<evidence type="ECO:0000256" key="3">
    <source>
        <dbReference type="ARBA" id="ARBA00023237"/>
    </source>
</evidence>
<dbReference type="RefSeq" id="WP_083386628.1">
    <property type="nucleotide sequence ID" value="NZ_FNWO01000003.1"/>
</dbReference>
<protein>
    <submittedName>
        <fullName evidence="7">Outer membrane protein OmpA</fullName>
    </submittedName>
</protein>
<gene>
    <name evidence="7" type="ORF">SAMN04244559_01054</name>
</gene>
<dbReference type="PROSITE" id="PS01068">
    <property type="entry name" value="OMPA_1"/>
    <property type="match status" value="1"/>
</dbReference>
<evidence type="ECO:0000259" key="6">
    <source>
        <dbReference type="PROSITE" id="PS51123"/>
    </source>
</evidence>
<dbReference type="PROSITE" id="PS51123">
    <property type="entry name" value="OMPA_2"/>
    <property type="match status" value="1"/>
</dbReference>
<comment type="subcellular location">
    <subcellularLocation>
        <location evidence="1">Cell outer membrane</location>
    </subcellularLocation>
</comment>
<organism evidence="7 8">
    <name type="scientific">Magnetospirillum fulvum</name>
    <name type="common">Rhodospirillum fulvum</name>
    <dbReference type="NCBI Taxonomy" id="1082"/>
    <lineage>
        <taxon>Bacteria</taxon>
        <taxon>Pseudomonadati</taxon>
        <taxon>Pseudomonadota</taxon>
        <taxon>Alphaproteobacteria</taxon>
        <taxon>Rhodospirillales</taxon>
        <taxon>Rhodospirillaceae</taxon>
        <taxon>Magnetospirillum</taxon>
    </lineage>
</organism>
<dbReference type="InterPro" id="IPR050330">
    <property type="entry name" value="Bact_OuterMem_StrucFunc"/>
</dbReference>
<evidence type="ECO:0000256" key="1">
    <source>
        <dbReference type="ARBA" id="ARBA00004442"/>
    </source>
</evidence>
<evidence type="ECO:0000256" key="2">
    <source>
        <dbReference type="ARBA" id="ARBA00023136"/>
    </source>
</evidence>
<feature type="compositionally biased region" description="Basic and acidic residues" evidence="5">
    <location>
        <begin position="170"/>
        <end position="182"/>
    </location>
</feature>
<feature type="region of interest" description="Disordered" evidence="5">
    <location>
        <begin position="152"/>
        <end position="182"/>
    </location>
</feature>
<feature type="domain" description="OmpA-like" evidence="6">
    <location>
        <begin position="66"/>
        <end position="182"/>
    </location>
</feature>
<dbReference type="InterPro" id="IPR006664">
    <property type="entry name" value="OMP_bac"/>
</dbReference>
<keyword evidence="8" id="KW-1185">Reference proteome</keyword>
<keyword evidence="2 4" id="KW-0472">Membrane</keyword>
<dbReference type="EMBL" id="FNWO01000003">
    <property type="protein sequence ID" value="SEH31053.1"/>
    <property type="molecule type" value="Genomic_DNA"/>
</dbReference>
<evidence type="ECO:0000256" key="5">
    <source>
        <dbReference type="SAM" id="MobiDB-lite"/>
    </source>
</evidence>
<dbReference type="AlphaFoldDB" id="A0A1H6HAR0"/>
<dbReference type="GO" id="GO:0009279">
    <property type="term" value="C:cell outer membrane"/>
    <property type="evidence" value="ECO:0007669"/>
    <property type="project" value="UniProtKB-SubCell"/>
</dbReference>
<keyword evidence="3" id="KW-0998">Cell outer membrane</keyword>
<dbReference type="CDD" id="cd07185">
    <property type="entry name" value="OmpA_C-like"/>
    <property type="match status" value="1"/>
</dbReference>
<dbReference type="Pfam" id="PF00691">
    <property type="entry name" value="OmpA"/>
    <property type="match status" value="1"/>
</dbReference>
<dbReference type="Gene3D" id="3.30.1330.60">
    <property type="entry name" value="OmpA-like domain"/>
    <property type="match status" value="1"/>
</dbReference>